<feature type="transmembrane region" description="Helical" evidence="1">
    <location>
        <begin position="83"/>
        <end position="100"/>
    </location>
</feature>
<accession>A0A445M3J0</accession>
<evidence type="ECO:0000256" key="1">
    <source>
        <dbReference type="SAM" id="Phobius"/>
    </source>
</evidence>
<gene>
    <name evidence="2" type="ORF">D0Y65_001611</name>
</gene>
<comment type="caution">
    <text evidence="2">The sequence shown here is derived from an EMBL/GenBank/DDBJ whole genome shotgun (WGS) entry which is preliminary data.</text>
</comment>
<keyword evidence="1" id="KW-0472">Membrane</keyword>
<dbReference type="AlphaFoldDB" id="A0A445M3J0"/>
<evidence type="ECO:0000313" key="2">
    <source>
        <dbReference type="EMBL" id="RZC30069.1"/>
    </source>
</evidence>
<dbReference type="EMBL" id="QZWG01000001">
    <property type="protein sequence ID" value="RZC30069.1"/>
    <property type="molecule type" value="Genomic_DNA"/>
</dbReference>
<keyword evidence="1" id="KW-1133">Transmembrane helix</keyword>
<reference evidence="2 3" key="1">
    <citation type="submission" date="2018-09" db="EMBL/GenBank/DDBJ databases">
        <title>A high-quality reference genome of wild soybean provides a powerful tool to mine soybean genomes.</title>
        <authorList>
            <person name="Xie M."/>
            <person name="Chung C.Y.L."/>
            <person name="Li M.-W."/>
            <person name="Wong F.-L."/>
            <person name="Chan T.-F."/>
            <person name="Lam H.-M."/>
        </authorList>
    </citation>
    <scope>NUCLEOTIDE SEQUENCE [LARGE SCALE GENOMIC DNA]</scope>
    <source>
        <strain evidence="3">cv. W05</strain>
        <tissue evidence="2">Hypocotyl of etiolated seedlings</tissue>
    </source>
</reference>
<dbReference type="Proteomes" id="UP000289340">
    <property type="component" value="Chromosome 1"/>
</dbReference>
<dbReference type="Gramene" id="XM_028383875.1">
    <property type="protein sequence ID" value="XP_028239676.1"/>
    <property type="gene ID" value="LOC114418497"/>
</dbReference>
<organism evidence="2 3">
    <name type="scientific">Glycine soja</name>
    <name type="common">Wild soybean</name>
    <dbReference type="NCBI Taxonomy" id="3848"/>
    <lineage>
        <taxon>Eukaryota</taxon>
        <taxon>Viridiplantae</taxon>
        <taxon>Streptophyta</taxon>
        <taxon>Embryophyta</taxon>
        <taxon>Tracheophyta</taxon>
        <taxon>Spermatophyta</taxon>
        <taxon>Magnoliopsida</taxon>
        <taxon>eudicotyledons</taxon>
        <taxon>Gunneridae</taxon>
        <taxon>Pentapetalae</taxon>
        <taxon>rosids</taxon>
        <taxon>fabids</taxon>
        <taxon>Fabales</taxon>
        <taxon>Fabaceae</taxon>
        <taxon>Papilionoideae</taxon>
        <taxon>50 kb inversion clade</taxon>
        <taxon>NPAAA clade</taxon>
        <taxon>indigoferoid/millettioid clade</taxon>
        <taxon>Phaseoleae</taxon>
        <taxon>Glycine</taxon>
        <taxon>Glycine subgen. Soja</taxon>
    </lineage>
</organism>
<keyword evidence="1" id="KW-0812">Transmembrane</keyword>
<name>A0A445M3J0_GLYSO</name>
<protein>
    <submittedName>
        <fullName evidence="2">Uncharacterized protein</fullName>
    </submittedName>
</protein>
<keyword evidence="3" id="KW-1185">Reference proteome</keyword>
<proteinExistence type="predicted"/>
<sequence length="136" mass="15587">MNTDHMASQFASEVRCMKLMHCAASYGERGNRCSLSHRQNYGYHRFQPEEWNFREHHNNNKTMGCEKGPKRGTNRGRQQAQKLHRFGFSYLASSFLYLVIKVKAFYNGFLGDVAGEAKMGIEAPTEAYFSVPVLPN</sequence>
<evidence type="ECO:0000313" key="3">
    <source>
        <dbReference type="Proteomes" id="UP000289340"/>
    </source>
</evidence>